<keyword evidence="3" id="KW-1185">Reference proteome</keyword>
<evidence type="ECO:0000256" key="1">
    <source>
        <dbReference type="SAM" id="Phobius"/>
    </source>
</evidence>
<keyword evidence="1" id="KW-1133">Transmembrane helix</keyword>
<accession>A0AAN8A6I0</accession>
<reference evidence="3" key="1">
    <citation type="submission" date="2023-07" db="EMBL/GenBank/DDBJ databases">
        <title>A draft genome of Kazachstania heterogenica Y-27499.</title>
        <authorList>
            <person name="Donic C."/>
            <person name="Kralova J.S."/>
            <person name="Fidel L."/>
            <person name="Ben-Dor S."/>
            <person name="Jung S."/>
        </authorList>
    </citation>
    <scope>NUCLEOTIDE SEQUENCE [LARGE SCALE GENOMIC DNA]</scope>
    <source>
        <strain evidence="3">Y27499</strain>
    </source>
</reference>
<feature type="transmembrane region" description="Helical" evidence="1">
    <location>
        <begin position="50"/>
        <end position="67"/>
    </location>
</feature>
<evidence type="ECO:0000313" key="2">
    <source>
        <dbReference type="EMBL" id="KAK5773831.1"/>
    </source>
</evidence>
<organism evidence="2 3">
    <name type="scientific">Arxiozyma heterogenica</name>
    <dbReference type="NCBI Taxonomy" id="278026"/>
    <lineage>
        <taxon>Eukaryota</taxon>
        <taxon>Fungi</taxon>
        <taxon>Dikarya</taxon>
        <taxon>Ascomycota</taxon>
        <taxon>Saccharomycotina</taxon>
        <taxon>Saccharomycetes</taxon>
        <taxon>Saccharomycetales</taxon>
        <taxon>Saccharomycetaceae</taxon>
        <taxon>Arxiozyma</taxon>
    </lineage>
</organism>
<dbReference type="Proteomes" id="UP001306508">
    <property type="component" value="Unassembled WGS sequence"/>
</dbReference>
<dbReference type="EMBL" id="JAWIZZ010000064">
    <property type="protein sequence ID" value="KAK5773831.1"/>
    <property type="molecule type" value="Genomic_DNA"/>
</dbReference>
<proteinExistence type="predicted"/>
<dbReference type="PANTHER" id="PTHR28038:SF1">
    <property type="entry name" value="ADL329WP"/>
    <property type="match status" value="1"/>
</dbReference>
<protein>
    <submittedName>
        <fullName evidence="2">Uncharacterized protein</fullName>
    </submittedName>
</protein>
<comment type="caution">
    <text evidence="2">The sequence shown here is derived from an EMBL/GenBank/DDBJ whole genome shotgun (WGS) entry which is preliminary data.</text>
</comment>
<keyword evidence="1" id="KW-0812">Transmembrane</keyword>
<sequence length="120" mass="13862">MPINNVKRKDLCSKYKPILPPKELYPSKPSVSGIVNQSMPMAAMFLRNKFVGWFSFIQSFHYMLNISDEQLSVLKNNLANNPNNFLDQSPIFKIILCFFGLVVCYLNLIFPQDLQQQSNK</sequence>
<dbReference type="AlphaFoldDB" id="A0AAN8A6I0"/>
<feature type="transmembrane region" description="Helical" evidence="1">
    <location>
        <begin position="91"/>
        <end position="110"/>
    </location>
</feature>
<evidence type="ECO:0000313" key="3">
    <source>
        <dbReference type="Proteomes" id="UP001306508"/>
    </source>
</evidence>
<name>A0AAN8A6I0_9SACH</name>
<keyword evidence="1" id="KW-0472">Membrane</keyword>
<dbReference type="PANTHER" id="PTHR28038">
    <property type="entry name" value="ADL329WP"/>
    <property type="match status" value="1"/>
</dbReference>
<gene>
    <name evidence="2" type="ORF">RI543_004887</name>
</gene>